<dbReference type="InterPro" id="IPR036388">
    <property type="entry name" value="WH-like_DNA-bd_sf"/>
</dbReference>
<evidence type="ECO:0000256" key="5">
    <source>
        <dbReference type="ARBA" id="ARBA00023163"/>
    </source>
</evidence>
<feature type="domain" description="RNA polymerase sigma-70 region 2" evidence="6">
    <location>
        <begin position="7"/>
        <end position="73"/>
    </location>
</feature>
<comment type="similarity">
    <text evidence="1">Belongs to the sigma-70 factor family. ECF subfamily.</text>
</comment>
<gene>
    <name evidence="8" type="ORF">H8B09_00575</name>
</gene>
<protein>
    <submittedName>
        <fullName evidence="8">RNA polymerase sigma factor</fullName>
    </submittedName>
</protein>
<dbReference type="EMBL" id="JACXZA010000001">
    <property type="protein sequence ID" value="MBD3917231.1"/>
    <property type="molecule type" value="Genomic_DNA"/>
</dbReference>
<dbReference type="Pfam" id="PF08281">
    <property type="entry name" value="Sigma70_r4_2"/>
    <property type="match status" value="1"/>
</dbReference>
<dbReference type="Pfam" id="PF04542">
    <property type="entry name" value="Sigma70_r2"/>
    <property type="match status" value="1"/>
</dbReference>
<keyword evidence="4" id="KW-0238">DNA-binding</keyword>
<dbReference type="InterPro" id="IPR014284">
    <property type="entry name" value="RNA_pol_sigma-70_dom"/>
</dbReference>
<evidence type="ECO:0000256" key="4">
    <source>
        <dbReference type="ARBA" id="ARBA00023125"/>
    </source>
</evidence>
<evidence type="ECO:0000313" key="8">
    <source>
        <dbReference type="EMBL" id="MBD3917231.1"/>
    </source>
</evidence>
<dbReference type="NCBIfam" id="TIGR02937">
    <property type="entry name" value="sigma70-ECF"/>
    <property type="match status" value="1"/>
</dbReference>
<reference evidence="8 9" key="1">
    <citation type="submission" date="2020-09" db="EMBL/GenBank/DDBJ databases">
        <title>Paenibacillus sp. strain PR3 16S rRNA gene Genome sequencing and assembly.</title>
        <authorList>
            <person name="Kim J."/>
        </authorList>
    </citation>
    <scope>NUCLEOTIDE SEQUENCE [LARGE SCALE GENOMIC DNA]</scope>
    <source>
        <strain evidence="8 9">PR3</strain>
    </source>
</reference>
<evidence type="ECO:0000259" key="7">
    <source>
        <dbReference type="Pfam" id="PF08281"/>
    </source>
</evidence>
<evidence type="ECO:0000259" key="6">
    <source>
        <dbReference type="Pfam" id="PF04542"/>
    </source>
</evidence>
<keyword evidence="3" id="KW-0731">Sigma factor</keyword>
<feature type="domain" description="RNA polymerase sigma factor 70 region 4 type 2" evidence="7">
    <location>
        <begin position="96"/>
        <end position="148"/>
    </location>
</feature>
<dbReference type="InterPro" id="IPR013325">
    <property type="entry name" value="RNA_pol_sigma_r2"/>
</dbReference>
<dbReference type="InterPro" id="IPR013324">
    <property type="entry name" value="RNA_pol_sigma_r3/r4-like"/>
</dbReference>
<evidence type="ECO:0000256" key="1">
    <source>
        <dbReference type="ARBA" id="ARBA00010641"/>
    </source>
</evidence>
<evidence type="ECO:0000256" key="3">
    <source>
        <dbReference type="ARBA" id="ARBA00023082"/>
    </source>
</evidence>
<name>A0ABR8MMJ6_9BACL</name>
<dbReference type="Gene3D" id="1.10.1740.10">
    <property type="match status" value="1"/>
</dbReference>
<accession>A0ABR8MMJ6</accession>
<dbReference type="SUPFAM" id="SSF88946">
    <property type="entry name" value="Sigma2 domain of RNA polymerase sigma factors"/>
    <property type="match status" value="1"/>
</dbReference>
<dbReference type="Proteomes" id="UP000609346">
    <property type="component" value="Unassembled WGS sequence"/>
</dbReference>
<keyword evidence="5" id="KW-0804">Transcription</keyword>
<dbReference type="Gene3D" id="1.10.10.10">
    <property type="entry name" value="Winged helix-like DNA-binding domain superfamily/Winged helix DNA-binding domain"/>
    <property type="match status" value="1"/>
</dbReference>
<evidence type="ECO:0000313" key="9">
    <source>
        <dbReference type="Proteomes" id="UP000609346"/>
    </source>
</evidence>
<keyword evidence="2" id="KW-0805">Transcription regulation</keyword>
<dbReference type="PANTHER" id="PTHR43133:SF8">
    <property type="entry name" value="RNA POLYMERASE SIGMA FACTOR HI_1459-RELATED"/>
    <property type="match status" value="1"/>
</dbReference>
<proteinExistence type="inferred from homology"/>
<dbReference type="InterPro" id="IPR039425">
    <property type="entry name" value="RNA_pol_sigma-70-like"/>
</dbReference>
<comment type="caution">
    <text evidence="8">The sequence shown here is derived from an EMBL/GenBank/DDBJ whole genome shotgun (WGS) entry which is preliminary data.</text>
</comment>
<dbReference type="InterPro" id="IPR013249">
    <property type="entry name" value="RNA_pol_sigma70_r4_t2"/>
</dbReference>
<sequence>MEMPLDYERLKQQAYRYCLNITADRWETEDLAQEVLLRIVRACESNRSRTISNAYIYRIASNAWKDKLKSDKRHLHVSDEALASHAAADDSLTARELLETLAHRLSPRAMVIVLLMDVFAFTARETAEFLRSAEGTIQVTLGRARVRLKKLAQLAAAGQEPISRPEDLCGPDHHGHFDLDKLVDAFKRRDAKAICTAYLALVKQKIIISKLMTVNGRLAFYMEDPDGNRFMITEPGI</sequence>
<evidence type="ECO:0000256" key="2">
    <source>
        <dbReference type="ARBA" id="ARBA00023015"/>
    </source>
</evidence>
<organism evidence="8 9">
    <name type="scientific">Paenibacillus terricola</name>
    <dbReference type="NCBI Taxonomy" id="2763503"/>
    <lineage>
        <taxon>Bacteria</taxon>
        <taxon>Bacillati</taxon>
        <taxon>Bacillota</taxon>
        <taxon>Bacilli</taxon>
        <taxon>Bacillales</taxon>
        <taxon>Paenibacillaceae</taxon>
        <taxon>Paenibacillus</taxon>
    </lineage>
</organism>
<keyword evidence="9" id="KW-1185">Reference proteome</keyword>
<dbReference type="InterPro" id="IPR007627">
    <property type="entry name" value="RNA_pol_sigma70_r2"/>
</dbReference>
<dbReference type="SUPFAM" id="SSF88659">
    <property type="entry name" value="Sigma3 and sigma4 domains of RNA polymerase sigma factors"/>
    <property type="match status" value="1"/>
</dbReference>
<dbReference type="PANTHER" id="PTHR43133">
    <property type="entry name" value="RNA POLYMERASE ECF-TYPE SIGMA FACTO"/>
    <property type="match status" value="1"/>
</dbReference>